<dbReference type="InterPro" id="IPR050132">
    <property type="entry name" value="Gln/Glu-tRNA_Ligase"/>
</dbReference>
<dbReference type="Proteomes" id="UP000050761">
    <property type="component" value="Unassembled WGS sequence"/>
</dbReference>
<evidence type="ECO:0000313" key="8">
    <source>
        <dbReference type="EMBL" id="VDP09934.1"/>
    </source>
</evidence>
<keyword evidence="1 6" id="KW-0436">Ligase</keyword>
<keyword evidence="4 6" id="KW-0648">Protein biosynthesis</keyword>
<dbReference type="PROSITE" id="PS00178">
    <property type="entry name" value="AA_TRNA_LIGASE_I"/>
    <property type="match status" value="1"/>
</dbReference>
<dbReference type="GO" id="GO:0017102">
    <property type="term" value="C:methionyl glutamyl tRNA synthetase complex"/>
    <property type="evidence" value="ECO:0007669"/>
    <property type="project" value="TreeGrafter"/>
</dbReference>
<dbReference type="GO" id="GO:0005829">
    <property type="term" value="C:cytosol"/>
    <property type="evidence" value="ECO:0007669"/>
    <property type="project" value="TreeGrafter"/>
</dbReference>
<evidence type="ECO:0000313" key="9">
    <source>
        <dbReference type="Proteomes" id="UP000050761"/>
    </source>
</evidence>
<dbReference type="PANTHER" id="PTHR43097">
    <property type="entry name" value="GLUTAMINE-TRNA LIGASE"/>
    <property type="match status" value="1"/>
</dbReference>
<accession>A0A183G7M7</accession>
<dbReference type="GO" id="GO:0004818">
    <property type="term" value="F:glutamate-tRNA ligase activity"/>
    <property type="evidence" value="ECO:0007669"/>
    <property type="project" value="TreeGrafter"/>
</dbReference>
<evidence type="ECO:0000256" key="6">
    <source>
        <dbReference type="RuleBase" id="RU363037"/>
    </source>
</evidence>
<dbReference type="InterPro" id="IPR000924">
    <property type="entry name" value="Glu/Gln-tRNA-synth"/>
</dbReference>
<sequence length="231" mass="26591">MSSSGTLFEGRITVGDVALWSLIIKNPSLQKRFADLFNAIIENRRFLSAHVMVGKFTDLKADKPLPREKQRDEGKFVELPGAEKGKVVVRFPPEASGYLHIGHAKAALLNQYYQQAFEGQLIMRFDDTNPAKENAHFEKVIKEDLAMLKITPDRWTHSSDYFELMIEMCEKLLRSGKAYVDDTDTETMRKEREERFDSKNRNSCEWPLQAWIPFVMPCTVHSCYNAHSTPD</sequence>
<dbReference type="InterPro" id="IPR020058">
    <property type="entry name" value="Glu/Gln-tRNA-synth_Ib_cat-dom"/>
</dbReference>
<keyword evidence="9" id="KW-1185">Reference proteome</keyword>
<feature type="domain" description="Glutamyl/glutaminyl-tRNA synthetase class Ib catalytic" evidence="7">
    <location>
        <begin position="86"/>
        <end position="202"/>
    </location>
</feature>
<dbReference type="Gene3D" id="3.40.50.620">
    <property type="entry name" value="HUPs"/>
    <property type="match status" value="1"/>
</dbReference>
<evidence type="ECO:0000256" key="1">
    <source>
        <dbReference type="ARBA" id="ARBA00022598"/>
    </source>
</evidence>
<evidence type="ECO:0000259" key="7">
    <source>
        <dbReference type="Pfam" id="PF00749"/>
    </source>
</evidence>
<accession>A0A3P8BV66</accession>
<proteinExistence type="inferred from homology"/>
<name>A0A183G7M7_HELPZ</name>
<dbReference type="GO" id="GO:0006424">
    <property type="term" value="P:glutamyl-tRNA aminoacylation"/>
    <property type="evidence" value="ECO:0007669"/>
    <property type="project" value="TreeGrafter"/>
</dbReference>
<dbReference type="AlphaFoldDB" id="A0A183G7M7"/>
<evidence type="ECO:0000256" key="4">
    <source>
        <dbReference type="ARBA" id="ARBA00022917"/>
    </source>
</evidence>
<dbReference type="GO" id="GO:0005524">
    <property type="term" value="F:ATP binding"/>
    <property type="evidence" value="ECO:0007669"/>
    <property type="project" value="UniProtKB-KW"/>
</dbReference>
<evidence type="ECO:0000256" key="2">
    <source>
        <dbReference type="ARBA" id="ARBA00022741"/>
    </source>
</evidence>
<reference evidence="8 9" key="1">
    <citation type="submission" date="2018-11" db="EMBL/GenBank/DDBJ databases">
        <authorList>
            <consortium name="Pathogen Informatics"/>
        </authorList>
    </citation>
    <scope>NUCLEOTIDE SEQUENCE [LARGE SCALE GENOMIC DNA]</scope>
</reference>
<dbReference type="PANTHER" id="PTHR43097:SF5">
    <property type="entry name" value="GLUTAMATE--TRNA LIGASE"/>
    <property type="match status" value="1"/>
</dbReference>
<dbReference type="InterPro" id="IPR014729">
    <property type="entry name" value="Rossmann-like_a/b/a_fold"/>
</dbReference>
<dbReference type="Pfam" id="PF00749">
    <property type="entry name" value="tRNA-synt_1c"/>
    <property type="match status" value="1"/>
</dbReference>
<dbReference type="SUPFAM" id="SSF52374">
    <property type="entry name" value="Nucleotidylyl transferase"/>
    <property type="match status" value="1"/>
</dbReference>
<reference evidence="10" key="2">
    <citation type="submission" date="2019-09" db="UniProtKB">
        <authorList>
            <consortium name="WormBaseParasite"/>
        </authorList>
    </citation>
    <scope>IDENTIFICATION</scope>
</reference>
<evidence type="ECO:0000313" key="10">
    <source>
        <dbReference type="WBParaSite" id="HPBE_0001780501-mRNA-1"/>
    </source>
</evidence>
<evidence type="ECO:0000256" key="3">
    <source>
        <dbReference type="ARBA" id="ARBA00022840"/>
    </source>
</evidence>
<evidence type="ECO:0000256" key="5">
    <source>
        <dbReference type="ARBA" id="ARBA00023146"/>
    </source>
</evidence>
<dbReference type="OrthoDB" id="5822768at2759"/>
<keyword evidence="2 6" id="KW-0547">Nucleotide-binding</keyword>
<protein>
    <submittedName>
        <fullName evidence="10">tRNA-synt_1c domain-containing protein</fullName>
    </submittedName>
</protein>
<organism evidence="9 10">
    <name type="scientific">Heligmosomoides polygyrus</name>
    <name type="common">Parasitic roundworm</name>
    <dbReference type="NCBI Taxonomy" id="6339"/>
    <lineage>
        <taxon>Eukaryota</taxon>
        <taxon>Metazoa</taxon>
        <taxon>Ecdysozoa</taxon>
        <taxon>Nematoda</taxon>
        <taxon>Chromadorea</taxon>
        <taxon>Rhabditida</taxon>
        <taxon>Rhabditina</taxon>
        <taxon>Rhabditomorpha</taxon>
        <taxon>Strongyloidea</taxon>
        <taxon>Heligmosomidae</taxon>
        <taxon>Heligmosomoides</taxon>
    </lineage>
</organism>
<dbReference type="EMBL" id="UZAH01030271">
    <property type="protein sequence ID" value="VDP09934.1"/>
    <property type="molecule type" value="Genomic_DNA"/>
</dbReference>
<keyword evidence="5 6" id="KW-0030">Aminoacyl-tRNA synthetase</keyword>
<gene>
    <name evidence="8" type="ORF">HPBE_LOCUS17804</name>
</gene>
<dbReference type="WBParaSite" id="HPBE_0001780501-mRNA-1">
    <property type="protein sequence ID" value="HPBE_0001780501-mRNA-1"/>
    <property type="gene ID" value="HPBE_0001780501"/>
</dbReference>
<keyword evidence="3 6" id="KW-0067">ATP-binding</keyword>
<dbReference type="InterPro" id="IPR001412">
    <property type="entry name" value="aa-tRNA-synth_I_CS"/>
</dbReference>
<dbReference type="PRINTS" id="PR00987">
    <property type="entry name" value="TRNASYNTHGLU"/>
</dbReference>
<comment type="similarity">
    <text evidence="6">Belongs to the class-I aminoacyl-tRNA synthetase family.</text>
</comment>